<feature type="compositionally biased region" description="Low complexity" evidence="1">
    <location>
        <begin position="496"/>
        <end position="526"/>
    </location>
</feature>
<organism evidence="2 3">
    <name type="scientific">Aspergillus lucknowensis</name>
    <dbReference type="NCBI Taxonomy" id="176173"/>
    <lineage>
        <taxon>Eukaryota</taxon>
        <taxon>Fungi</taxon>
        <taxon>Dikarya</taxon>
        <taxon>Ascomycota</taxon>
        <taxon>Pezizomycotina</taxon>
        <taxon>Eurotiomycetes</taxon>
        <taxon>Eurotiomycetidae</taxon>
        <taxon>Eurotiales</taxon>
        <taxon>Aspergillaceae</taxon>
        <taxon>Aspergillus</taxon>
        <taxon>Aspergillus subgen. Nidulantes</taxon>
    </lineage>
</organism>
<protein>
    <recommendedName>
        <fullName evidence="4">C2H2-type domain-containing protein</fullName>
    </recommendedName>
</protein>
<evidence type="ECO:0000313" key="2">
    <source>
        <dbReference type="EMBL" id="KAL2871058.1"/>
    </source>
</evidence>
<evidence type="ECO:0008006" key="4">
    <source>
        <dbReference type="Google" id="ProtNLM"/>
    </source>
</evidence>
<feature type="compositionally biased region" description="Low complexity" evidence="1">
    <location>
        <begin position="724"/>
        <end position="736"/>
    </location>
</feature>
<feature type="compositionally biased region" description="Acidic residues" evidence="1">
    <location>
        <begin position="95"/>
        <end position="111"/>
    </location>
</feature>
<feature type="compositionally biased region" description="Pro residues" evidence="1">
    <location>
        <begin position="656"/>
        <end position="668"/>
    </location>
</feature>
<feature type="region of interest" description="Disordered" evidence="1">
    <location>
        <begin position="79"/>
        <end position="181"/>
    </location>
</feature>
<feature type="compositionally biased region" description="Low complexity" evidence="1">
    <location>
        <begin position="475"/>
        <end position="485"/>
    </location>
</feature>
<feature type="compositionally biased region" description="Acidic residues" evidence="1">
    <location>
        <begin position="129"/>
        <end position="153"/>
    </location>
</feature>
<feature type="region of interest" description="Disordered" evidence="1">
    <location>
        <begin position="1"/>
        <end position="53"/>
    </location>
</feature>
<accession>A0ABR4M393</accession>
<reference evidence="2 3" key="1">
    <citation type="submission" date="2024-07" db="EMBL/GenBank/DDBJ databases">
        <title>Section-level genome sequencing and comparative genomics of Aspergillus sections Usti and Cavernicolus.</title>
        <authorList>
            <consortium name="Lawrence Berkeley National Laboratory"/>
            <person name="Nybo J.L."/>
            <person name="Vesth T.C."/>
            <person name="Theobald S."/>
            <person name="Frisvad J.C."/>
            <person name="Larsen T.O."/>
            <person name="Kjaerboelling I."/>
            <person name="Rothschild-Mancinelli K."/>
            <person name="Lyhne E.K."/>
            <person name="Kogle M.E."/>
            <person name="Barry K."/>
            <person name="Clum A."/>
            <person name="Na H."/>
            <person name="Ledsgaard L."/>
            <person name="Lin J."/>
            <person name="Lipzen A."/>
            <person name="Kuo A."/>
            <person name="Riley R."/>
            <person name="Mondo S."/>
            <person name="Labutti K."/>
            <person name="Haridas S."/>
            <person name="Pangalinan J."/>
            <person name="Salamov A.A."/>
            <person name="Simmons B.A."/>
            <person name="Magnuson J.K."/>
            <person name="Chen J."/>
            <person name="Drula E."/>
            <person name="Henrissat B."/>
            <person name="Wiebenga A."/>
            <person name="Lubbers R.J."/>
            <person name="Gomes A.C."/>
            <person name="Macurrencykelacurrency M.R."/>
            <person name="Stajich J."/>
            <person name="Grigoriev I.V."/>
            <person name="Mortensen U.H."/>
            <person name="De Vries R.P."/>
            <person name="Baker S.E."/>
            <person name="Andersen M.R."/>
        </authorList>
    </citation>
    <scope>NUCLEOTIDE SEQUENCE [LARGE SCALE GENOMIC DNA]</scope>
    <source>
        <strain evidence="2 3">CBS 449.75</strain>
    </source>
</reference>
<evidence type="ECO:0000313" key="3">
    <source>
        <dbReference type="Proteomes" id="UP001610432"/>
    </source>
</evidence>
<comment type="caution">
    <text evidence="2">The sequence shown here is derived from an EMBL/GenBank/DDBJ whole genome shotgun (WGS) entry which is preliminary data.</text>
</comment>
<dbReference type="Proteomes" id="UP001610432">
    <property type="component" value="Unassembled WGS sequence"/>
</dbReference>
<name>A0ABR4M393_9EURO</name>
<keyword evidence="3" id="KW-1185">Reference proteome</keyword>
<feature type="compositionally biased region" description="Basic and acidic residues" evidence="1">
    <location>
        <begin position="612"/>
        <end position="628"/>
    </location>
</feature>
<evidence type="ECO:0000256" key="1">
    <source>
        <dbReference type="SAM" id="MobiDB-lite"/>
    </source>
</evidence>
<feature type="compositionally biased region" description="Acidic residues" evidence="1">
    <location>
        <begin position="161"/>
        <end position="178"/>
    </location>
</feature>
<feature type="compositionally biased region" description="Pro residues" evidence="1">
    <location>
        <begin position="703"/>
        <end position="723"/>
    </location>
</feature>
<dbReference type="RefSeq" id="XP_070890037.1">
    <property type="nucleotide sequence ID" value="XM_071028156.1"/>
</dbReference>
<dbReference type="GeneID" id="98143228"/>
<feature type="compositionally biased region" description="Polar residues" evidence="1">
    <location>
        <begin position="14"/>
        <end position="23"/>
    </location>
</feature>
<feature type="compositionally biased region" description="Low complexity" evidence="1">
    <location>
        <begin position="35"/>
        <end position="50"/>
    </location>
</feature>
<feature type="compositionally biased region" description="Basic and acidic residues" evidence="1">
    <location>
        <begin position="401"/>
        <end position="414"/>
    </location>
</feature>
<proteinExistence type="predicted"/>
<feature type="compositionally biased region" description="Polar residues" evidence="1">
    <location>
        <begin position="528"/>
        <end position="537"/>
    </location>
</feature>
<feature type="region of interest" description="Disordered" evidence="1">
    <location>
        <begin position="401"/>
        <end position="754"/>
    </location>
</feature>
<sequence length="754" mass="82240">MTPVAQGEVDMESHTSGMASQDSPQRRKFSEPIDTNSISPQTTPSPSPVSHRSLCTRCGKYFESSLDVSSSDALKKHIAAAHPNGAKHSTYDGTTDQDEESQIYEDDEHSEDEGVRAVLGSDSQRTMDSDDDDDDNVEGAEDELAEATEMYDDEKDRAEIEGDDAEPGGDGEVPEGESDVALSNQLHEFSREEDSASVDKRLHTFWNIHDVRKFSKEYDEVTAEMSATWTTVFHEPKRGKKRDAVELLERPNPYKKSRVGRGDFLEITPLEEYLAQLRDPEMRSSDELYAITENVAYALKVWQDEYLAIDKLQKLATRHNLKITNDPRKLERPQVFEDKKEAMLYGYKHDPKEDKVGNQNPFVQGGFKPTAAQYRKMMAKTGPNNPNPDGWPTITRFNVEHVPKFQNPPREDFVGKATRKRKAAELEASSRTNDSDEAGATDAPTPGEPDQDFVNPAKRRTRTRRQAAEAERNAEAGTARTSAARGRGGRARGRGAARTGSRAASETPLALAPTAAALTARSTPAADGSSQARSVPSQLVPIEPAPNGGKAAASTAKPVVGGPQDETLDPAELARRQKIANSKNPKRTEAMLNHWARFNREGRVRNPKRSKAQIEADRAAEAARKASEGPKPAGKKKKSESPSLSLPPRQDAGIAPAPPPMPAPPHLAPGPHTQTHQLPPIAAARGPLAPYPPPSLDPRAVAPFPPGPRGPGPLQQAPPPYRTPYPDYYIPYGAAALPPPGHPQGHPQGPPRPA</sequence>
<gene>
    <name evidence="2" type="ORF">BJX67DRAFT_343438</name>
</gene>
<feature type="compositionally biased region" description="Pro residues" evidence="1">
    <location>
        <begin position="737"/>
        <end position="754"/>
    </location>
</feature>
<dbReference type="EMBL" id="JBFXLQ010000004">
    <property type="protein sequence ID" value="KAL2871058.1"/>
    <property type="molecule type" value="Genomic_DNA"/>
</dbReference>